<sequence>MKVYWLLLSFLSLFLFASPAEAGRLLFWRFESKQSRLIFSTDERVQPRAQLVANPTRVVIDLPGITLGRPSIKQAFGGYVSSVRVGQFDAQTTRLVIELAAGYTVDPQQVRIRGLSPTQWTVDLPTPQRVSYNTAPNPPASQVPSTSSQPAARYVSLPVAAPKQVDSTDFQVTRNGLFVRLDSDGDNSKIKIKRSRDRSSIEVVLADATLPPSLASQTLPVNSYGVRDIQFAQASTSPPSARITLNVDKESQDWQAIYSRFGGLVLMPRGGASSFSNSRVSPISSKEKNDDSNSDSEVAIVESLEVEDDDELRIRADREVNGTGSWNRQELAYEIRIPNAKLPEQFPEPRLDRNGPIYEIKLREESTGEVVILVKPALGVRFEQLDRADNRTLTLQMTQRQSAYSPRTSNSRAPNDSNYNDSAPINIPVPPPQNSLPSTDNSRSAAIPVAPRTGTLVVIDPGHGGKDPGAIGIGGLREKDVVLSISKDVAQFLEQQGVRVLMTRNSDYFVSLQGRAEMANRARGTIFVSIHANAVGGNRSDVNGLEVYYFGDRTLAQAIHSSILRTVNVGDRGVRRARFYVLRKTSMPAALVETGYVTGVQDAANLRNSAYQRQMAEAIARGIINYLQNKY</sequence>
<gene>
    <name evidence="4" type="ORF">NIES593_16235</name>
</gene>
<evidence type="ECO:0000259" key="3">
    <source>
        <dbReference type="SMART" id="SM00646"/>
    </source>
</evidence>
<name>A0A1U7HCN5_9CYAN</name>
<keyword evidence="5" id="KW-1185">Reference proteome</keyword>
<dbReference type="GO" id="GO:0009253">
    <property type="term" value="P:peptidoglycan catabolic process"/>
    <property type="evidence" value="ECO:0007669"/>
    <property type="project" value="InterPro"/>
</dbReference>
<feature type="region of interest" description="Disordered" evidence="2">
    <location>
        <begin position="393"/>
        <end position="445"/>
    </location>
</feature>
<dbReference type="InterPro" id="IPR021731">
    <property type="entry name" value="AMIN_dom"/>
</dbReference>
<evidence type="ECO:0000313" key="5">
    <source>
        <dbReference type="Proteomes" id="UP000186868"/>
    </source>
</evidence>
<dbReference type="GO" id="GO:0030288">
    <property type="term" value="C:outer membrane-bounded periplasmic space"/>
    <property type="evidence" value="ECO:0007669"/>
    <property type="project" value="TreeGrafter"/>
</dbReference>
<feature type="compositionally biased region" description="Polar residues" evidence="2">
    <location>
        <begin position="435"/>
        <end position="444"/>
    </location>
</feature>
<dbReference type="InterPro" id="IPR050695">
    <property type="entry name" value="N-acetylmuramoyl_amidase_3"/>
</dbReference>
<dbReference type="SMART" id="SM00646">
    <property type="entry name" value="Ami_3"/>
    <property type="match status" value="1"/>
</dbReference>
<dbReference type="STRING" id="1921803.NIES593_16235"/>
<evidence type="ECO:0000256" key="2">
    <source>
        <dbReference type="SAM" id="MobiDB-lite"/>
    </source>
</evidence>
<organism evidence="4 5">
    <name type="scientific">Hydrococcus rivularis NIES-593</name>
    <dbReference type="NCBI Taxonomy" id="1921803"/>
    <lineage>
        <taxon>Bacteria</taxon>
        <taxon>Bacillati</taxon>
        <taxon>Cyanobacteriota</taxon>
        <taxon>Cyanophyceae</taxon>
        <taxon>Pleurocapsales</taxon>
        <taxon>Hydrococcaceae</taxon>
        <taxon>Hydrococcus</taxon>
    </lineage>
</organism>
<evidence type="ECO:0000313" key="4">
    <source>
        <dbReference type="EMBL" id="OKH21343.1"/>
    </source>
</evidence>
<dbReference type="FunFam" id="3.40.630.40:FF:000005">
    <property type="entry name" value="N-acetylmuramoyl-L-alanine amidase (AmiA)"/>
    <property type="match status" value="1"/>
</dbReference>
<dbReference type="RefSeq" id="WP_073600579.1">
    <property type="nucleotide sequence ID" value="NZ_MRCB01000021.1"/>
</dbReference>
<dbReference type="CDD" id="cd02696">
    <property type="entry name" value="MurNAc-LAA"/>
    <property type="match status" value="1"/>
</dbReference>
<feature type="domain" description="MurNAc-LAA" evidence="3">
    <location>
        <begin position="516"/>
        <end position="624"/>
    </location>
</feature>
<dbReference type="Pfam" id="PF11741">
    <property type="entry name" value="AMIN"/>
    <property type="match status" value="1"/>
</dbReference>
<dbReference type="GO" id="GO:0008745">
    <property type="term" value="F:N-acetylmuramoyl-L-alanine amidase activity"/>
    <property type="evidence" value="ECO:0007669"/>
    <property type="project" value="InterPro"/>
</dbReference>
<dbReference type="EMBL" id="MRCB01000021">
    <property type="protein sequence ID" value="OKH21343.1"/>
    <property type="molecule type" value="Genomic_DNA"/>
</dbReference>
<dbReference type="Proteomes" id="UP000186868">
    <property type="component" value="Unassembled WGS sequence"/>
</dbReference>
<dbReference type="Gene3D" id="2.60.40.3500">
    <property type="match status" value="1"/>
</dbReference>
<feature type="compositionally biased region" description="Polar residues" evidence="2">
    <location>
        <begin position="273"/>
        <end position="283"/>
    </location>
</feature>
<reference evidence="4 5" key="1">
    <citation type="submission" date="2016-11" db="EMBL/GenBank/DDBJ databases">
        <title>Draft Genome Sequences of Nine Cyanobacterial Strains from Diverse Habitats.</title>
        <authorList>
            <person name="Zhu T."/>
            <person name="Hou S."/>
            <person name="Lu X."/>
            <person name="Hess W.R."/>
        </authorList>
    </citation>
    <scope>NUCLEOTIDE SEQUENCE [LARGE SCALE GENOMIC DNA]</scope>
    <source>
        <strain evidence="4 5">NIES-593</strain>
    </source>
</reference>
<evidence type="ECO:0000256" key="1">
    <source>
        <dbReference type="ARBA" id="ARBA00022801"/>
    </source>
</evidence>
<dbReference type="InterPro" id="IPR002508">
    <property type="entry name" value="MurNAc-LAA_cat"/>
</dbReference>
<feature type="compositionally biased region" description="Polar residues" evidence="2">
    <location>
        <begin position="393"/>
        <end position="423"/>
    </location>
</feature>
<dbReference type="PANTHER" id="PTHR30404">
    <property type="entry name" value="N-ACETYLMURAMOYL-L-ALANINE AMIDASE"/>
    <property type="match status" value="1"/>
</dbReference>
<keyword evidence="1" id="KW-0378">Hydrolase</keyword>
<dbReference type="OrthoDB" id="9806267at2"/>
<protein>
    <submittedName>
        <fullName evidence="4">N-acetylmuramoyl-L-alanine amidase</fullName>
    </submittedName>
</protein>
<dbReference type="PANTHER" id="PTHR30404:SF0">
    <property type="entry name" value="N-ACETYLMURAMOYL-L-ALANINE AMIDASE AMIC"/>
    <property type="match status" value="1"/>
</dbReference>
<dbReference type="AlphaFoldDB" id="A0A1U7HCN5"/>
<accession>A0A1U7HCN5</accession>
<feature type="region of interest" description="Disordered" evidence="2">
    <location>
        <begin position="273"/>
        <end position="296"/>
    </location>
</feature>
<comment type="caution">
    <text evidence="4">The sequence shown here is derived from an EMBL/GenBank/DDBJ whole genome shotgun (WGS) entry which is preliminary data.</text>
</comment>
<dbReference type="Pfam" id="PF01520">
    <property type="entry name" value="Amidase_3"/>
    <property type="match status" value="1"/>
</dbReference>
<proteinExistence type="predicted"/>
<dbReference type="Gene3D" id="3.40.630.40">
    <property type="entry name" value="Zn-dependent exopeptidases"/>
    <property type="match status" value="1"/>
</dbReference>
<dbReference type="SUPFAM" id="SSF53187">
    <property type="entry name" value="Zn-dependent exopeptidases"/>
    <property type="match status" value="1"/>
</dbReference>